<accession>A0A8E2JBS1</accession>
<dbReference type="OrthoDB" id="5325862at2759"/>
<feature type="region of interest" description="Disordered" evidence="1">
    <location>
        <begin position="190"/>
        <end position="210"/>
    </location>
</feature>
<gene>
    <name evidence="2" type="ORF">K432DRAFT_385170</name>
</gene>
<dbReference type="AlphaFoldDB" id="A0A8E2JBS1"/>
<protein>
    <submittedName>
        <fullName evidence="2">Uncharacterized protein</fullName>
    </submittedName>
</protein>
<evidence type="ECO:0000313" key="3">
    <source>
        <dbReference type="Proteomes" id="UP000250266"/>
    </source>
</evidence>
<dbReference type="Proteomes" id="UP000250266">
    <property type="component" value="Unassembled WGS sequence"/>
</dbReference>
<name>A0A8E2JBS1_9PEZI</name>
<dbReference type="EMBL" id="KV745179">
    <property type="protein sequence ID" value="OCK76790.1"/>
    <property type="molecule type" value="Genomic_DNA"/>
</dbReference>
<sequence length="257" mass="27463">MAFEGDRYEQIDISLISEKDKEELKASAASIISGTTAISTSDSSSFTPGKSLFINTRGIPCLRLPFPPSELEIGIYGADGSLAYLSTREKRSSGSCILSDSSKNNVISTKYTWGPGRDPVLRLLGPTAGEIKTVSKYTSRSHKFVMPNGEIFEWTYKRERGADGKKATLLVLIGKDGSGAEGRRIAQLVRNEETRTPGSKKSSAGNGGELVLGQGAEGTIDKPVVVATCLLMLKKEIDRRRAFHAMVLSAAISGGGA</sequence>
<reference evidence="2 3" key="1">
    <citation type="journal article" date="2016" name="Nat. Commun.">
        <title>Ectomycorrhizal ecology is imprinted in the genome of the dominant symbiotic fungus Cenococcum geophilum.</title>
        <authorList>
            <consortium name="DOE Joint Genome Institute"/>
            <person name="Peter M."/>
            <person name="Kohler A."/>
            <person name="Ohm R.A."/>
            <person name="Kuo A."/>
            <person name="Krutzmann J."/>
            <person name="Morin E."/>
            <person name="Arend M."/>
            <person name="Barry K.W."/>
            <person name="Binder M."/>
            <person name="Choi C."/>
            <person name="Clum A."/>
            <person name="Copeland A."/>
            <person name="Grisel N."/>
            <person name="Haridas S."/>
            <person name="Kipfer T."/>
            <person name="LaButti K."/>
            <person name="Lindquist E."/>
            <person name="Lipzen A."/>
            <person name="Maire R."/>
            <person name="Meier B."/>
            <person name="Mihaltcheva S."/>
            <person name="Molinier V."/>
            <person name="Murat C."/>
            <person name="Poggeler S."/>
            <person name="Quandt C.A."/>
            <person name="Sperisen C."/>
            <person name="Tritt A."/>
            <person name="Tisserant E."/>
            <person name="Crous P.W."/>
            <person name="Henrissat B."/>
            <person name="Nehls U."/>
            <person name="Egli S."/>
            <person name="Spatafora J.W."/>
            <person name="Grigoriev I.V."/>
            <person name="Martin F.M."/>
        </authorList>
    </citation>
    <scope>NUCLEOTIDE SEQUENCE [LARGE SCALE GENOMIC DNA]</scope>
    <source>
        <strain evidence="2 3">CBS 459.81</strain>
    </source>
</reference>
<keyword evidence="3" id="KW-1185">Reference proteome</keyword>
<proteinExistence type="predicted"/>
<organism evidence="2 3">
    <name type="scientific">Lepidopterella palustris CBS 459.81</name>
    <dbReference type="NCBI Taxonomy" id="1314670"/>
    <lineage>
        <taxon>Eukaryota</taxon>
        <taxon>Fungi</taxon>
        <taxon>Dikarya</taxon>
        <taxon>Ascomycota</taxon>
        <taxon>Pezizomycotina</taxon>
        <taxon>Dothideomycetes</taxon>
        <taxon>Pleosporomycetidae</taxon>
        <taxon>Mytilinidiales</taxon>
        <taxon>Argynnaceae</taxon>
        <taxon>Lepidopterella</taxon>
    </lineage>
</organism>
<evidence type="ECO:0000313" key="2">
    <source>
        <dbReference type="EMBL" id="OCK76790.1"/>
    </source>
</evidence>
<evidence type="ECO:0000256" key="1">
    <source>
        <dbReference type="SAM" id="MobiDB-lite"/>
    </source>
</evidence>